<accession>A0A8J2JF20</accession>
<dbReference type="EMBL" id="CAJVCH010046959">
    <property type="protein sequence ID" value="CAG7717562.1"/>
    <property type="molecule type" value="Genomic_DNA"/>
</dbReference>
<proteinExistence type="predicted"/>
<dbReference type="OrthoDB" id="6764573at2759"/>
<protein>
    <submittedName>
        <fullName evidence="1">Uncharacterized protein</fullName>
    </submittedName>
</protein>
<evidence type="ECO:0000313" key="2">
    <source>
        <dbReference type="Proteomes" id="UP000708208"/>
    </source>
</evidence>
<reference evidence="1" key="1">
    <citation type="submission" date="2021-06" db="EMBL/GenBank/DDBJ databases">
        <authorList>
            <person name="Hodson N. C."/>
            <person name="Mongue J. A."/>
            <person name="Jaron S. K."/>
        </authorList>
    </citation>
    <scope>NUCLEOTIDE SEQUENCE</scope>
</reference>
<comment type="caution">
    <text evidence="1">The sequence shown here is derived from an EMBL/GenBank/DDBJ whole genome shotgun (WGS) entry which is preliminary data.</text>
</comment>
<evidence type="ECO:0000313" key="1">
    <source>
        <dbReference type="EMBL" id="CAG7717562.1"/>
    </source>
</evidence>
<name>A0A8J2JF20_9HEXA</name>
<dbReference type="InterPro" id="IPR008042">
    <property type="entry name" value="Retrotrans_Pao"/>
</dbReference>
<dbReference type="Proteomes" id="UP000708208">
    <property type="component" value="Unassembled WGS sequence"/>
</dbReference>
<dbReference type="Pfam" id="PF05380">
    <property type="entry name" value="Peptidase_A17"/>
    <property type="match status" value="1"/>
</dbReference>
<dbReference type="PANTHER" id="PTHR47331">
    <property type="entry name" value="PHD-TYPE DOMAIN-CONTAINING PROTEIN"/>
    <property type="match status" value="1"/>
</dbReference>
<gene>
    <name evidence="1" type="ORF">AFUS01_LOCUS7017</name>
</gene>
<sequence length="134" mass="14905">MQSLWKENLDWDQPLSAHFSTAWTEYLKDLTPFTGKQIPRCISIQNSIHFQLHGFSDTSKKAYAGVVYLRSVSSTGHINVALIAAKDKVAPVHQISLPRLELLGALLLADIMEVVVRALPITADIYGWTDSTIV</sequence>
<dbReference type="AlphaFoldDB" id="A0A8J2JF20"/>
<keyword evidence="2" id="KW-1185">Reference proteome</keyword>
<organism evidence="1 2">
    <name type="scientific">Allacma fusca</name>
    <dbReference type="NCBI Taxonomy" id="39272"/>
    <lineage>
        <taxon>Eukaryota</taxon>
        <taxon>Metazoa</taxon>
        <taxon>Ecdysozoa</taxon>
        <taxon>Arthropoda</taxon>
        <taxon>Hexapoda</taxon>
        <taxon>Collembola</taxon>
        <taxon>Symphypleona</taxon>
        <taxon>Sminthuridae</taxon>
        <taxon>Allacma</taxon>
    </lineage>
</organism>